<dbReference type="AlphaFoldDB" id="A0A183KCJ6"/>
<sequence>MSQSEFTQLNIITYFLYEMLSCCFVDGFICCETAGGI</sequence>
<organism evidence="1">
    <name type="scientific">Schistosoma curassoni</name>
    <dbReference type="NCBI Taxonomy" id="6186"/>
    <lineage>
        <taxon>Eukaryota</taxon>
        <taxon>Metazoa</taxon>
        <taxon>Spiralia</taxon>
        <taxon>Lophotrochozoa</taxon>
        <taxon>Platyhelminthes</taxon>
        <taxon>Trematoda</taxon>
        <taxon>Digenea</taxon>
        <taxon>Strigeidida</taxon>
        <taxon>Schistosomatoidea</taxon>
        <taxon>Schistosomatidae</taxon>
        <taxon>Schistosoma</taxon>
    </lineage>
</organism>
<accession>A0A183KCJ6</accession>
<reference evidence="1" key="1">
    <citation type="submission" date="2016-06" db="UniProtKB">
        <authorList>
            <consortium name="WormBaseParasite"/>
        </authorList>
    </citation>
    <scope>IDENTIFICATION</scope>
</reference>
<evidence type="ECO:0000313" key="1">
    <source>
        <dbReference type="WBParaSite" id="SCUD_0001273901-mRNA-1"/>
    </source>
</evidence>
<protein>
    <submittedName>
        <fullName evidence="1">Uncharacterized protein</fullName>
    </submittedName>
</protein>
<name>A0A183KCJ6_9TREM</name>
<dbReference type="WBParaSite" id="SCUD_0001273901-mRNA-1">
    <property type="protein sequence ID" value="SCUD_0001273901-mRNA-1"/>
    <property type="gene ID" value="SCUD_0001273901"/>
</dbReference>
<proteinExistence type="predicted"/>